<accession>A0A2X3IRK5</accession>
<dbReference type="AlphaFoldDB" id="A0A2X3IRK5"/>
<reference evidence="1 2" key="1">
    <citation type="submission" date="2018-06" db="EMBL/GenBank/DDBJ databases">
        <authorList>
            <consortium name="Pathogen Informatics"/>
            <person name="Doyle S."/>
        </authorList>
    </citation>
    <scope>NUCLEOTIDE SEQUENCE [LARGE SCALE GENOMIC DNA]</scope>
    <source>
        <strain evidence="1 2">NCTC8081</strain>
    </source>
</reference>
<organism evidence="1 2">
    <name type="scientific">Clostridium perfringens</name>
    <dbReference type="NCBI Taxonomy" id="1502"/>
    <lineage>
        <taxon>Bacteria</taxon>
        <taxon>Bacillati</taxon>
        <taxon>Bacillota</taxon>
        <taxon>Clostridia</taxon>
        <taxon>Eubacteriales</taxon>
        <taxon>Clostridiaceae</taxon>
        <taxon>Clostridium</taxon>
    </lineage>
</organism>
<gene>
    <name evidence="1" type="ORF">NCTC8081_03178</name>
</gene>
<dbReference type="RefSeq" id="WP_111946542.1">
    <property type="nucleotide sequence ID" value="NZ_CATNYA010000055.1"/>
</dbReference>
<sequence>MSDNTGLIEMRDTLRKSADIIDELLELEKREEAGEDVKEECEAVQGKLVMAMLKLNSIGEKL</sequence>
<name>A0A2X3IRK5_CLOPF</name>
<proteinExistence type="predicted"/>
<evidence type="ECO:0000313" key="1">
    <source>
        <dbReference type="EMBL" id="SQC85385.1"/>
    </source>
</evidence>
<dbReference type="EMBL" id="UAWO01000006">
    <property type="protein sequence ID" value="SQC85385.1"/>
    <property type="molecule type" value="Genomic_DNA"/>
</dbReference>
<dbReference type="Proteomes" id="UP000250234">
    <property type="component" value="Unassembled WGS sequence"/>
</dbReference>
<protein>
    <submittedName>
        <fullName evidence="1">Uncharacterized protein</fullName>
    </submittedName>
</protein>
<evidence type="ECO:0000313" key="2">
    <source>
        <dbReference type="Proteomes" id="UP000250234"/>
    </source>
</evidence>